<evidence type="ECO:0000313" key="1">
    <source>
        <dbReference type="EMBL" id="GLZ79519.1"/>
    </source>
</evidence>
<keyword evidence="2" id="KW-1185">Reference proteome</keyword>
<gene>
    <name evidence="1" type="ORF">Afil01_43260</name>
</gene>
<accession>A0A9W6WAC4</accession>
<name>A0A9W6WAC4_9ACTN</name>
<organism evidence="1 2">
    <name type="scientific">Actinorhabdospora filicis</name>
    <dbReference type="NCBI Taxonomy" id="1785913"/>
    <lineage>
        <taxon>Bacteria</taxon>
        <taxon>Bacillati</taxon>
        <taxon>Actinomycetota</taxon>
        <taxon>Actinomycetes</taxon>
        <taxon>Micromonosporales</taxon>
        <taxon>Micromonosporaceae</taxon>
        <taxon>Actinorhabdospora</taxon>
    </lineage>
</organism>
<protein>
    <recommendedName>
        <fullName evidence="3">Peptidase M23</fullName>
    </recommendedName>
</protein>
<reference evidence="1" key="1">
    <citation type="submission" date="2023-03" db="EMBL/GenBank/DDBJ databases">
        <title>Actinorhabdospora filicis NBRC 111898.</title>
        <authorList>
            <person name="Ichikawa N."/>
            <person name="Sato H."/>
            <person name="Tonouchi N."/>
        </authorList>
    </citation>
    <scope>NUCLEOTIDE SEQUENCE</scope>
    <source>
        <strain evidence="1">NBRC 111898</strain>
    </source>
</reference>
<dbReference type="EMBL" id="BSTX01000003">
    <property type="protein sequence ID" value="GLZ79519.1"/>
    <property type="molecule type" value="Genomic_DNA"/>
</dbReference>
<comment type="caution">
    <text evidence="1">The sequence shown here is derived from an EMBL/GenBank/DDBJ whole genome shotgun (WGS) entry which is preliminary data.</text>
</comment>
<dbReference type="RefSeq" id="WP_285664671.1">
    <property type="nucleotide sequence ID" value="NZ_BSTX01000003.1"/>
</dbReference>
<dbReference type="Proteomes" id="UP001165079">
    <property type="component" value="Unassembled WGS sequence"/>
</dbReference>
<evidence type="ECO:0008006" key="3">
    <source>
        <dbReference type="Google" id="ProtNLM"/>
    </source>
</evidence>
<evidence type="ECO:0000313" key="2">
    <source>
        <dbReference type="Proteomes" id="UP001165079"/>
    </source>
</evidence>
<sequence>MPAAKDSETGHHRIRLDDQTAPGRHRLRSGRHRAERGADWLTVPAGAIALLVEQALHHRRRVAHFALTGVIAATASGVVVQAPALAAEPRMAAIAVMDAASRSTEREPATAPPALPPKEPVSEIDIKKLSAELTPVAGLDSEQTNNAAKIIEAGKEMDVPKEALVIAIMTAMQESRLYNLASYVVPESLDYDHQGTGADHDSIGLFQQRAQGGWGDVGTIMDPKSSAKSFFAALQRISGWEDMALTSAAQAVQVSAFPDAYAQHEDKARDIVDAIA</sequence>
<proteinExistence type="predicted"/>
<dbReference type="AlphaFoldDB" id="A0A9W6WAC4"/>